<dbReference type="InterPro" id="IPR014722">
    <property type="entry name" value="Rib_uL2_dom2"/>
</dbReference>
<proteinExistence type="inferred from homology"/>
<dbReference type="GO" id="GO:0019843">
    <property type="term" value="F:rRNA binding"/>
    <property type="evidence" value="ECO:0007669"/>
    <property type="project" value="UniProtKB-UniRule"/>
</dbReference>
<comment type="function">
    <text evidence="5">One of two assembly initiator proteins, it binds directly to the 5'-end of the 23S rRNA, where it nucleates assembly of the 50S subunit.</text>
</comment>
<evidence type="ECO:0000256" key="2">
    <source>
        <dbReference type="ARBA" id="ARBA00022980"/>
    </source>
</evidence>
<dbReference type="Gene3D" id="2.30.30.30">
    <property type="match status" value="1"/>
</dbReference>
<dbReference type="InterPro" id="IPR008991">
    <property type="entry name" value="Translation_prot_SH3-like_sf"/>
</dbReference>
<comment type="similarity">
    <text evidence="1 5">Belongs to the universal ribosomal protein uL24 family.</text>
</comment>
<dbReference type="NCBIfam" id="TIGR01079">
    <property type="entry name" value="rplX_bact"/>
    <property type="match status" value="1"/>
</dbReference>
<dbReference type="Proteomes" id="UP000230093">
    <property type="component" value="Unassembled WGS sequence"/>
</dbReference>
<dbReference type="InterPro" id="IPR005824">
    <property type="entry name" value="KOW"/>
</dbReference>
<dbReference type="PANTHER" id="PTHR12903">
    <property type="entry name" value="MITOCHONDRIAL RIBOSOMAL PROTEIN L24"/>
    <property type="match status" value="1"/>
</dbReference>
<dbReference type="AlphaFoldDB" id="A0A2H0W7W0"/>
<dbReference type="GO" id="GO:1990904">
    <property type="term" value="C:ribonucleoprotein complex"/>
    <property type="evidence" value="ECO:0007669"/>
    <property type="project" value="UniProtKB-KW"/>
</dbReference>
<sequence length="115" mass="13019">MKRYKKIIEPVKIKIKVGDLVKVRIGKDKGKTGKVEKVFPKKRKVLVTGVNVFKKHLKAKGKEQPGGIIDLTKPLEVSNLSLICPKCSKVTRIGYSVGKDNKKYRKCKKCQEIIK</sequence>
<dbReference type="EMBL" id="PEZT01000029">
    <property type="protein sequence ID" value="PIS08717.1"/>
    <property type="molecule type" value="Genomic_DNA"/>
</dbReference>
<dbReference type="GO" id="GO:0005840">
    <property type="term" value="C:ribosome"/>
    <property type="evidence" value="ECO:0007669"/>
    <property type="project" value="UniProtKB-KW"/>
</dbReference>
<dbReference type="Pfam" id="PF17136">
    <property type="entry name" value="ribosomal_L24"/>
    <property type="match status" value="1"/>
</dbReference>
<reference evidence="8" key="1">
    <citation type="submission" date="2017-09" db="EMBL/GenBank/DDBJ databases">
        <title>Depth-based differentiation of microbial function through sediment-hosted aquifers and enrichment of novel symbionts in the deep terrestrial subsurface.</title>
        <authorList>
            <person name="Probst A.J."/>
            <person name="Ladd B."/>
            <person name="Jarett J.K."/>
            <person name="Geller-Mcgrath D.E."/>
            <person name="Sieber C.M.K."/>
            <person name="Emerson J.B."/>
            <person name="Anantharaman K."/>
            <person name="Thomas B.C."/>
            <person name="Malmstrom R."/>
            <person name="Stieglmeier M."/>
            <person name="Klingl A."/>
            <person name="Woyke T."/>
            <person name="Ryan C.M."/>
            <person name="Banfield J.F."/>
        </authorList>
    </citation>
    <scope>NUCLEOTIDE SEQUENCE [LARGE SCALE GENOMIC DNA]</scope>
</reference>
<dbReference type="Pfam" id="PF00467">
    <property type="entry name" value="KOW"/>
    <property type="match status" value="1"/>
</dbReference>
<dbReference type="InterPro" id="IPR057264">
    <property type="entry name" value="Ribosomal_uL24_C"/>
</dbReference>
<evidence type="ECO:0000259" key="6">
    <source>
        <dbReference type="SMART" id="SM00739"/>
    </source>
</evidence>
<dbReference type="CDD" id="cd06089">
    <property type="entry name" value="KOW_RPL26"/>
    <property type="match status" value="1"/>
</dbReference>
<dbReference type="InterPro" id="IPR041988">
    <property type="entry name" value="Ribosomal_uL24_KOW"/>
</dbReference>
<gene>
    <name evidence="5" type="primary">rplX</name>
    <name evidence="7" type="ORF">COT75_05245</name>
</gene>
<comment type="function">
    <text evidence="5">One of the proteins that surrounds the polypeptide exit tunnel on the outside of the subunit.</text>
</comment>
<evidence type="ECO:0000256" key="3">
    <source>
        <dbReference type="ARBA" id="ARBA00023274"/>
    </source>
</evidence>
<keyword evidence="5" id="KW-0699">rRNA-binding</keyword>
<evidence type="ECO:0000313" key="7">
    <source>
        <dbReference type="EMBL" id="PIS08717.1"/>
    </source>
</evidence>
<dbReference type="GO" id="GO:0003735">
    <property type="term" value="F:structural constituent of ribosome"/>
    <property type="evidence" value="ECO:0007669"/>
    <property type="project" value="InterPro"/>
</dbReference>
<dbReference type="SUPFAM" id="SSF50104">
    <property type="entry name" value="Translation proteins SH3-like domain"/>
    <property type="match status" value="1"/>
</dbReference>
<dbReference type="InterPro" id="IPR003256">
    <property type="entry name" value="Ribosomal_uL24"/>
</dbReference>
<evidence type="ECO:0000313" key="8">
    <source>
        <dbReference type="Proteomes" id="UP000230093"/>
    </source>
</evidence>
<keyword evidence="5" id="KW-0694">RNA-binding</keyword>
<name>A0A2H0W7W0_9BACT</name>
<evidence type="ECO:0000256" key="1">
    <source>
        <dbReference type="ARBA" id="ARBA00010618"/>
    </source>
</evidence>
<organism evidence="7 8">
    <name type="scientific">Candidatus Beckwithbacteria bacterium CG10_big_fil_rev_8_21_14_0_10_34_10</name>
    <dbReference type="NCBI Taxonomy" id="1974495"/>
    <lineage>
        <taxon>Bacteria</taxon>
        <taxon>Candidatus Beckwithiibacteriota</taxon>
    </lineage>
</organism>
<feature type="domain" description="KOW" evidence="6">
    <location>
        <begin position="14"/>
        <end position="41"/>
    </location>
</feature>
<dbReference type="HAMAP" id="MF_01326_B">
    <property type="entry name" value="Ribosomal_uL24_B"/>
    <property type="match status" value="1"/>
</dbReference>
<dbReference type="GO" id="GO:0006412">
    <property type="term" value="P:translation"/>
    <property type="evidence" value="ECO:0007669"/>
    <property type="project" value="UniProtKB-UniRule"/>
</dbReference>
<protein>
    <recommendedName>
        <fullName evidence="4 5">Large ribosomal subunit protein uL24</fullName>
    </recommendedName>
</protein>
<evidence type="ECO:0000256" key="4">
    <source>
        <dbReference type="ARBA" id="ARBA00035206"/>
    </source>
</evidence>
<evidence type="ECO:0000256" key="5">
    <source>
        <dbReference type="HAMAP-Rule" id="MF_01326"/>
    </source>
</evidence>
<keyword evidence="3 5" id="KW-0687">Ribonucleoprotein</keyword>
<comment type="caution">
    <text evidence="7">The sequence shown here is derived from an EMBL/GenBank/DDBJ whole genome shotgun (WGS) entry which is preliminary data.</text>
</comment>
<comment type="subunit">
    <text evidence="5">Part of the 50S ribosomal subunit.</text>
</comment>
<keyword evidence="2 5" id="KW-0689">Ribosomal protein</keyword>
<accession>A0A2H0W7W0</accession>
<dbReference type="SMART" id="SM00739">
    <property type="entry name" value="KOW"/>
    <property type="match status" value="1"/>
</dbReference>